<dbReference type="InterPro" id="IPR006076">
    <property type="entry name" value="FAD-dep_OxRdtase"/>
</dbReference>
<dbReference type="AlphaFoldDB" id="A0A367R526"/>
<dbReference type="PANTHER" id="PTHR13847:SF286">
    <property type="entry name" value="D-AMINO ACID DEHYDROGENASE"/>
    <property type="match status" value="1"/>
</dbReference>
<evidence type="ECO:0000313" key="6">
    <source>
        <dbReference type="EMBL" id="RCJ31568.1"/>
    </source>
</evidence>
<organism evidence="6 7">
    <name type="scientific">Nostoc punctiforme NIES-2108</name>
    <dbReference type="NCBI Taxonomy" id="1356359"/>
    <lineage>
        <taxon>Bacteria</taxon>
        <taxon>Bacillati</taxon>
        <taxon>Cyanobacteriota</taxon>
        <taxon>Cyanophyceae</taxon>
        <taxon>Nostocales</taxon>
        <taxon>Nostocaceae</taxon>
        <taxon>Nostoc</taxon>
    </lineage>
</organism>
<dbReference type="Gene3D" id="3.30.9.10">
    <property type="entry name" value="D-Amino Acid Oxidase, subunit A, domain 2"/>
    <property type="match status" value="1"/>
</dbReference>
<dbReference type="Gene3D" id="3.50.50.60">
    <property type="entry name" value="FAD/NAD(P)-binding domain"/>
    <property type="match status" value="1"/>
</dbReference>
<evidence type="ECO:0000256" key="3">
    <source>
        <dbReference type="ARBA" id="ARBA00022630"/>
    </source>
</evidence>
<dbReference type="SUPFAM" id="SSF54373">
    <property type="entry name" value="FAD-linked reductases, C-terminal domain"/>
    <property type="match status" value="1"/>
</dbReference>
<gene>
    <name evidence="6" type="ORF">A6769_30405</name>
</gene>
<comment type="caution">
    <text evidence="6">The sequence shown here is derived from an EMBL/GenBank/DDBJ whole genome shotgun (WGS) entry which is preliminary data.</text>
</comment>
<proteinExistence type="inferred from homology"/>
<dbReference type="Proteomes" id="UP000252085">
    <property type="component" value="Unassembled WGS sequence"/>
</dbReference>
<reference evidence="6 7" key="1">
    <citation type="submission" date="2016-04" db="EMBL/GenBank/DDBJ databases">
        <authorList>
            <person name="Evans L.H."/>
            <person name="Alamgir A."/>
            <person name="Owens N."/>
            <person name="Weber N.D."/>
            <person name="Virtaneva K."/>
            <person name="Barbian K."/>
            <person name="Babar A."/>
            <person name="Rosenke K."/>
        </authorList>
    </citation>
    <scope>NUCLEOTIDE SEQUENCE [LARGE SCALE GENOMIC DNA]</scope>
    <source>
        <strain evidence="6">NIES-2108</strain>
    </source>
</reference>
<evidence type="ECO:0000256" key="4">
    <source>
        <dbReference type="ARBA" id="ARBA00023002"/>
    </source>
</evidence>
<evidence type="ECO:0000313" key="7">
    <source>
        <dbReference type="Proteomes" id="UP000252085"/>
    </source>
</evidence>
<keyword evidence="4" id="KW-0560">Oxidoreductase</keyword>
<accession>A0A367R526</accession>
<dbReference type="SUPFAM" id="SSF51905">
    <property type="entry name" value="FAD/NAD(P)-binding domain"/>
    <property type="match status" value="1"/>
</dbReference>
<protein>
    <recommendedName>
        <fullName evidence="5">FAD dependent oxidoreductase domain-containing protein</fullName>
    </recommendedName>
</protein>
<feature type="domain" description="FAD dependent oxidoreductase" evidence="5">
    <location>
        <begin position="2"/>
        <end position="340"/>
    </location>
</feature>
<evidence type="ECO:0000259" key="5">
    <source>
        <dbReference type="Pfam" id="PF01266"/>
    </source>
</evidence>
<dbReference type="PANTHER" id="PTHR13847">
    <property type="entry name" value="SARCOSINE DEHYDROGENASE-RELATED"/>
    <property type="match status" value="1"/>
</dbReference>
<dbReference type="EMBL" id="LXQE01000173">
    <property type="protein sequence ID" value="RCJ31568.1"/>
    <property type="molecule type" value="Genomic_DNA"/>
</dbReference>
<sequence length="362" mass="38616">MSAAYQLTRYGVPVVLVDRADEGKATTAGAGILSPGNRFPSGDPILPLLKEAHAYYPKLIASLAEDGEYHTGYEKVGALHVATTDEEASQMSKLLEQIQERRTAGFNHIGDAKIVDSDAARSFFPALSPVKAAIHIPEAARVDGQLLCSALERAIVQRGGSLVHGRAELVVDQGKVTAVTVEGQTIAAEAVIVAAGPWSATLAKQLGITMPVYLQRGQIAHLVVPKTETGGWSIVMGFTHYILTFPSDRIVVGATRDNVGYDYRVTMGGMREIINEGLRMAIGLESATVQDVRIGFRPQSQDTEPFIGQVPGFENVYFATGHGGYGLQVGPYSGAIAADLVLNRPVSTDLSPFAVDRFSHAS</sequence>
<comment type="similarity">
    <text evidence="2">Belongs to the DadA oxidoreductase family.</text>
</comment>
<name>A0A367R526_NOSPU</name>
<dbReference type="GO" id="GO:0016491">
    <property type="term" value="F:oxidoreductase activity"/>
    <property type="evidence" value="ECO:0007669"/>
    <property type="project" value="UniProtKB-KW"/>
</dbReference>
<dbReference type="InterPro" id="IPR036188">
    <property type="entry name" value="FAD/NAD-bd_sf"/>
</dbReference>
<comment type="cofactor">
    <cofactor evidence="1">
        <name>FAD</name>
        <dbReference type="ChEBI" id="CHEBI:57692"/>
    </cofactor>
</comment>
<evidence type="ECO:0000256" key="2">
    <source>
        <dbReference type="ARBA" id="ARBA00009410"/>
    </source>
</evidence>
<dbReference type="Pfam" id="PF01266">
    <property type="entry name" value="DAO"/>
    <property type="match status" value="1"/>
</dbReference>
<keyword evidence="3" id="KW-0285">Flavoprotein</keyword>
<evidence type="ECO:0000256" key="1">
    <source>
        <dbReference type="ARBA" id="ARBA00001974"/>
    </source>
</evidence>
<dbReference type="GO" id="GO:0005737">
    <property type="term" value="C:cytoplasm"/>
    <property type="evidence" value="ECO:0007669"/>
    <property type="project" value="TreeGrafter"/>
</dbReference>